<dbReference type="EMBL" id="CAJFDH010000004">
    <property type="protein sequence ID" value="CAD5218087.1"/>
    <property type="molecule type" value="Genomic_DNA"/>
</dbReference>
<dbReference type="Pfam" id="PF00520">
    <property type="entry name" value="Ion_trans"/>
    <property type="match status" value="1"/>
</dbReference>
<keyword evidence="7" id="KW-1071">Ligand-gated ion channel</keyword>
<evidence type="ECO:0000256" key="7">
    <source>
        <dbReference type="ARBA" id="ARBA00023286"/>
    </source>
</evidence>
<sequence length="629" mass="73314">MNSNASTVESGSTIQQIPEVVIPSNSAPQRLWKRGFVVGMLKNIFNGENGNTTFQRQLSDIDTTGQSNGELLSQNSNFNIAFDEQSLCVFYWDIVIFFVNMYNLFSIPFPAFDDVFTYHYNLWMSFNIIADIIFLVDIPARCFVSTYVDGLIERNIKIIAKQYIKSADFILDIVSVLPTDAVIQKYRYLHMIRIFTLAKTYRVYYFLNRVQMHTNWPNVIVMAKVIIPIVFIFHWNACGYFALSLYFEVDDSETNNWPFAFTKIMDPVVSECNDMPWSLQCDLENKILSIENTTDYLKISFYWSSMTITTLGEQPEPDNNTENMYEVVNTVIGILIFGAIMGSVAEIVKNANRVNRELKSNQDLAKIYMQNRRVEESVQKKVFGYFDFTIGEQWVFDDPTRDSLLTTALQHEIQTQVLSKYLRNMALFTDSTDVFLQELIMHFHTQLYGPNDCLCTTGDICREVFIVETGFLIEISKNEIIRKLKKGDVFGELNMIYQPEHRHEDRRSTTLISVGFSEVYVLPVEKFRKLLKDFPDYAKALDFKTREMLEAQNLLRSDEEMMNARYRDESYHDVNDRLEQIKKQLTTLSFGLSTQSNVIMRHYKELDKRVQRLEFVRHGNRTVNTVKLI</sequence>
<reference evidence="10" key="1">
    <citation type="submission" date="2020-09" db="EMBL/GenBank/DDBJ databases">
        <authorList>
            <person name="Kikuchi T."/>
        </authorList>
    </citation>
    <scope>NUCLEOTIDE SEQUENCE</scope>
    <source>
        <strain evidence="10">SH1</strain>
    </source>
</reference>
<feature type="transmembrane region" description="Helical" evidence="8">
    <location>
        <begin position="89"/>
        <end position="112"/>
    </location>
</feature>
<dbReference type="Pfam" id="PF00027">
    <property type="entry name" value="cNMP_binding"/>
    <property type="match status" value="1"/>
</dbReference>
<evidence type="ECO:0000313" key="10">
    <source>
        <dbReference type="EMBL" id="CAD5218087.1"/>
    </source>
</evidence>
<evidence type="ECO:0000256" key="2">
    <source>
        <dbReference type="ARBA" id="ARBA00022448"/>
    </source>
</evidence>
<name>A0A811KRI8_9BILA</name>
<comment type="caution">
    <text evidence="10">The sequence shown here is derived from an EMBL/GenBank/DDBJ whole genome shotgun (WGS) entry which is preliminary data.</text>
</comment>
<evidence type="ECO:0000313" key="11">
    <source>
        <dbReference type="Proteomes" id="UP000614601"/>
    </source>
</evidence>
<accession>A0A811KRI8</accession>
<keyword evidence="7" id="KW-0407">Ion channel</keyword>
<dbReference type="InterPro" id="IPR000595">
    <property type="entry name" value="cNMP-bd_dom"/>
</dbReference>
<dbReference type="PANTHER" id="PTHR45638">
    <property type="entry name" value="CYCLIC NUCLEOTIDE-GATED CATION CHANNEL SUBUNIT A"/>
    <property type="match status" value="1"/>
</dbReference>
<dbReference type="InterPro" id="IPR018490">
    <property type="entry name" value="cNMP-bd_dom_sf"/>
</dbReference>
<keyword evidence="5" id="KW-0406">Ion transport</keyword>
<protein>
    <recommendedName>
        <fullName evidence="9">Cyclic nucleotide-binding domain-containing protein</fullName>
    </recommendedName>
</protein>
<dbReference type="OrthoDB" id="421226at2759"/>
<evidence type="ECO:0000256" key="4">
    <source>
        <dbReference type="ARBA" id="ARBA00022989"/>
    </source>
</evidence>
<proteinExistence type="predicted"/>
<evidence type="ECO:0000256" key="1">
    <source>
        <dbReference type="ARBA" id="ARBA00004141"/>
    </source>
</evidence>
<dbReference type="GO" id="GO:0005223">
    <property type="term" value="F:intracellularly cGMP-activated cation channel activity"/>
    <property type="evidence" value="ECO:0007669"/>
    <property type="project" value="TreeGrafter"/>
</dbReference>
<feature type="transmembrane region" description="Helical" evidence="8">
    <location>
        <begin position="225"/>
        <end position="247"/>
    </location>
</feature>
<dbReference type="SUPFAM" id="SSF51206">
    <property type="entry name" value="cAMP-binding domain-like"/>
    <property type="match status" value="1"/>
</dbReference>
<dbReference type="GO" id="GO:0017071">
    <property type="term" value="C:intracellular cyclic nucleotide activated cation channel complex"/>
    <property type="evidence" value="ECO:0007669"/>
    <property type="project" value="TreeGrafter"/>
</dbReference>
<dbReference type="PANTHER" id="PTHR45638:SF14">
    <property type="entry name" value="CYCLIC NUCLEOTIDE-BINDING DOMAIN-CONTAINING PROTEIN"/>
    <property type="match status" value="1"/>
</dbReference>
<keyword evidence="6 8" id="KW-0472">Membrane</keyword>
<keyword evidence="3 8" id="KW-0812">Transmembrane</keyword>
<dbReference type="InterPro" id="IPR050866">
    <property type="entry name" value="CNG_cation_channel"/>
</dbReference>
<organism evidence="10 11">
    <name type="scientific">Bursaphelenchus okinawaensis</name>
    <dbReference type="NCBI Taxonomy" id="465554"/>
    <lineage>
        <taxon>Eukaryota</taxon>
        <taxon>Metazoa</taxon>
        <taxon>Ecdysozoa</taxon>
        <taxon>Nematoda</taxon>
        <taxon>Chromadorea</taxon>
        <taxon>Rhabditida</taxon>
        <taxon>Tylenchina</taxon>
        <taxon>Tylenchomorpha</taxon>
        <taxon>Aphelenchoidea</taxon>
        <taxon>Aphelenchoididae</taxon>
        <taxon>Bursaphelenchus</taxon>
    </lineage>
</organism>
<evidence type="ECO:0000256" key="8">
    <source>
        <dbReference type="SAM" id="Phobius"/>
    </source>
</evidence>
<dbReference type="PROSITE" id="PS50042">
    <property type="entry name" value="CNMP_BINDING_3"/>
    <property type="match status" value="1"/>
</dbReference>
<dbReference type="CDD" id="cd00038">
    <property type="entry name" value="CAP_ED"/>
    <property type="match status" value="1"/>
</dbReference>
<dbReference type="GO" id="GO:0030553">
    <property type="term" value="F:cGMP binding"/>
    <property type="evidence" value="ECO:0007669"/>
    <property type="project" value="TreeGrafter"/>
</dbReference>
<dbReference type="Proteomes" id="UP000614601">
    <property type="component" value="Unassembled WGS sequence"/>
</dbReference>
<evidence type="ECO:0000259" key="9">
    <source>
        <dbReference type="PROSITE" id="PS50042"/>
    </source>
</evidence>
<feature type="domain" description="Cyclic nucleotide-binding" evidence="9">
    <location>
        <begin position="427"/>
        <end position="531"/>
    </location>
</feature>
<keyword evidence="4 8" id="KW-1133">Transmembrane helix</keyword>
<dbReference type="AlphaFoldDB" id="A0A811KRI8"/>
<feature type="transmembrane region" description="Helical" evidence="8">
    <location>
        <begin position="118"/>
        <end position="136"/>
    </location>
</feature>
<gene>
    <name evidence="10" type="ORF">BOKJ2_LOCUS7297</name>
</gene>
<keyword evidence="11" id="KW-1185">Reference proteome</keyword>
<evidence type="ECO:0000256" key="5">
    <source>
        <dbReference type="ARBA" id="ARBA00023065"/>
    </source>
</evidence>
<dbReference type="Proteomes" id="UP000783686">
    <property type="component" value="Unassembled WGS sequence"/>
</dbReference>
<dbReference type="GO" id="GO:0005222">
    <property type="term" value="F:intracellularly cAMP-activated cation channel activity"/>
    <property type="evidence" value="ECO:0007669"/>
    <property type="project" value="TreeGrafter"/>
</dbReference>
<dbReference type="InterPro" id="IPR005821">
    <property type="entry name" value="Ion_trans_dom"/>
</dbReference>
<dbReference type="InterPro" id="IPR014710">
    <property type="entry name" value="RmlC-like_jellyroll"/>
</dbReference>
<dbReference type="EMBL" id="CAJFCW020000004">
    <property type="protein sequence ID" value="CAG9109215.1"/>
    <property type="molecule type" value="Genomic_DNA"/>
</dbReference>
<dbReference type="Gene3D" id="1.10.287.70">
    <property type="match status" value="1"/>
</dbReference>
<dbReference type="SUPFAM" id="SSF81324">
    <property type="entry name" value="Voltage-gated potassium channels"/>
    <property type="match status" value="1"/>
</dbReference>
<dbReference type="GO" id="GO:0005886">
    <property type="term" value="C:plasma membrane"/>
    <property type="evidence" value="ECO:0007669"/>
    <property type="project" value="TreeGrafter"/>
</dbReference>
<dbReference type="GO" id="GO:0044877">
    <property type="term" value="F:protein-containing complex binding"/>
    <property type="evidence" value="ECO:0007669"/>
    <property type="project" value="TreeGrafter"/>
</dbReference>
<comment type="subcellular location">
    <subcellularLocation>
        <location evidence="1">Membrane</location>
        <topology evidence="1">Multi-pass membrane protein</topology>
    </subcellularLocation>
</comment>
<evidence type="ECO:0000256" key="3">
    <source>
        <dbReference type="ARBA" id="ARBA00022692"/>
    </source>
</evidence>
<keyword evidence="2" id="KW-0813">Transport</keyword>
<dbReference type="SMART" id="SM00100">
    <property type="entry name" value="cNMP"/>
    <property type="match status" value="1"/>
</dbReference>
<dbReference type="Gene3D" id="2.60.120.10">
    <property type="entry name" value="Jelly Rolls"/>
    <property type="match status" value="1"/>
</dbReference>
<evidence type="ECO:0000256" key="6">
    <source>
        <dbReference type="ARBA" id="ARBA00023136"/>
    </source>
</evidence>